<gene>
    <name evidence="1" type="ORF">BV898_03171</name>
</gene>
<evidence type="ECO:0008006" key="3">
    <source>
        <dbReference type="Google" id="ProtNLM"/>
    </source>
</evidence>
<organism evidence="1 2">
    <name type="scientific">Hypsibius exemplaris</name>
    <name type="common">Freshwater tardigrade</name>
    <dbReference type="NCBI Taxonomy" id="2072580"/>
    <lineage>
        <taxon>Eukaryota</taxon>
        <taxon>Metazoa</taxon>
        <taxon>Ecdysozoa</taxon>
        <taxon>Tardigrada</taxon>
        <taxon>Eutardigrada</taxon>
        <taxon>Parachela</taxon>
        <taxon>Hypsibioidea</taxon>
        <taxon>Hypsibiidae</taxon>
        <taxon>Hypsibius</taxon>
    </lineage>
</organism>
<protein>
    <recommendedName>
        <fullName evidence="3">VWFC domain-containing protein</fullName>
    </recommendedName>
</protein>
<reference evidence="2" key="1">
    <citation type="submission" date="2017-01" db="EMBL/GenBank/DDBJ databases">
        <title>Comparative genomics of anhydrobiosis in the tardigrade Hypsibius dujardini.</title>
        <authorList>
            <person name="Yoshida Y."/>
            <person name="Koutsovoulos G."/>
            <person name="Laetsch D."/>
            <person name="Stevens L."/>
            <person name="Kumar S."/>
            <person name="Horikawa D."/>
            <person name="Ishino K."/>
            <person name="Komine S."/>
            <person name="Tomita M."/>
            <person name="Blaxter M."/>
            <person name="Arakawa K."/>
        </authorList>
    </citation>
    <scope>NUCLEOTIDE SEQUENCE [LARGE SCALE GENOMIC DNA]</scope>
    <source>
        <strain evidence="2">Z151</strain>
    </source>
</reference>
<proteinExistence type="predicted"/>
<name>A0A1W0X5Y2_HYPEX</name>
<comment type="caution">
    <text evidence="1">The sequence shown here is derived from an EMBL/GenBank/DDBJ whole genome shotgun (WGS) entry which is preliminary data.</text>
</comment>
<dbReference type="Proteomes" id="UP000192578">
    <property type="component" value="Unassembled WGS sequence"/>
</dbReference>
<dbReference type="AlphaFoldDB" id="A0A1W0X5Y2"/>
<sequence>MTDISGTRQAFTGLIPIHMLPSNQIVDYFPWEVEIGLETCPYVGMLVRARRGASGNSSAETERLQDLWNYPSPHCSVECECMPTGDYQCRSVCPVPPADMDFCVPVEVPGQCCHKYVCDDDLDAAFPNLQFPEPQNTTIVMCLPGTILPDSVCHHTFPKAFSGHLGPKGICLDFDDIRCVWLEDNEIPVAATVVTGRTAKELTATVRRGRRTGKQTIFFQTAVNGTVFSTTVPLKTLRKRLDFGTTV</sequence>
<dbReference type="EMBL" id="MTYJ01000015">
    <property type="protein sequence ID" value="OQV22732.1"/>
    <property type="molecule type" value="Genomic_DNA"/>
</dbReference>
<evidence type="ECO:0000313" key="1">
    <source>
        <dbReference type="EMBL" id="OQV22732.1"/>
    </source>
</evidence>
<evidence type="ECO:0000313" key="2">
    <source>
        <dbReference type="Proteomes" id="UP000192578"/>
    </source>
</evidence>
<dbReference type="OrthoDB" id="365605at2759"/>
<keyword evidence="2" id="KW-1185">Reference proteome</keyword>
<accession>A0A1W0X5Y2</accession>